<name>A0ABM1SQ10_LIMPO</name>
<dbReference type="RefSeq" id="XP_022245716.1">
    <property type="nucleotide sequence ID" value="XM_022390008.1"/>
</dbReference>
<evidence type="ECO:0000256" key="4">
    <source>
        <dbReference type="SAM" id="MobiDB-lite"/>
    </source>
</evidence>
<dbReference type="PANTHER" id="PTHR12446">
    <property type="entry name" value="TESMIN/TSO1-RELATED"/>
    <property type="match status" value="1"/>
</dbReference>
<reference evidence="7" key="1">
    <citation type="submission" date="2025-08" db="UniProtKB">
        <authorList>
            <consortium name="RefSeq"/>
        </authorList>
    </citation>
    <scope>IDENTIFICATION</scope>
    <source>
        <tissue evidence="7">Muscle</tissue>
    </source>
</reference>
<keyword evidence="6" id="KW-1185">Reference proteome</keyword>
<dbReference type="GeneID" id="106462681"/>
<dbReference type="InterPro" id="IPR005172">
    <property type="entry name" value="CRC"/>
</dbReference>
<dbReference type="Pfam" id="PF03638">
    <property type="entry name" value="TCR"/>
    <property type="match status" value="2"/>
</dbReference>
<keyword evidence="3" id="KW-0539">Nucleus</keyword>
<gene>
    <name evidence="7" type="primary">LOC106462681</name>
</gene>
<evidence type="ECO:0000256" key="3">
    <source>
        <dbReference type="ARBA" id="ARBA00023242"/>
    </source>
</evidence>
<protein>
    <submittedName>
        <fullName evidence="7">Protein lin-54 homolog</fullName>
    </submittedName>
</protein>
<accession>A0ABM1SQ10</accession>
<dbReference type="PANTHER" id="PTHR12446:SF34">
    <property type="entry name" value="PROTEIN LIN-54 HOMOLOG"/>
    <property type="match status" value="1"/>
</dbReference>
<organism evidence="6 7">
    <name type="scientific">Limulus polyphemus</name>
    <name type="common">Atlantic horseshoe crab</name>
    <dbReference type="NCBI Taxonomy" id="6850"/>
    <lineage>
        <taxon>Eukaryota</taxon>
        <taxon>Metazoa</taxon>
        <taxon>Ecdysozoa</taxon>
        <taxon>Arthropoda</taxon>
        <taxon>Chelicerata</taxon>
        <taxon>Merostomata</taxon>
        <taxon>Xiphosura</taxon>
        <taxon>Limulidae</taxon>
        <taxon>Limulus</taxon>
    </lineage>
</organism>
<comment type="subcellular location">
    <subcellularLocation>
        <location evidence="1">Nucleus</location>
    </subcellularLocation>
</comment>
<feature type="domain" description="CRC" evidence="5">
    <location>
        <begin position="523"/>
        <end position="636"/>
    </location>
</feature>
<feature type="region of interest" description="Disordered" evidence="4">
    <location>
        <begin position="491"/>
        <end position="521"/>
    </location>
</feature>
<sequence>MAEATLATAVDLVVEKSVVTSSSKQQVIFAQSPINSRVTITETTSSSPVKLTEGFETSDKNLSVAALKSPNVKLVFTQASGSSMQPMTVGNVHIEQLDINQENVQVITKCLTSSCGSSNQIAALNKKKESSGIPTKILIPSSCQNQPISAHSVLLSGNPTKMIAVAKSNSTTISTRLLPSAQKNPIKQVVDVLSPSKNTVNVVSVPRSPQKIAPAITVGSKSKSIGVHEPAASQTASIVLSRQPVVPHSPTKVMLKPVVLTTLKSATQTTASPTQIRFVASNSSSQTSILAKQATPTSTASVPSFQLTSNRYPCLRLVATPISQNMTVRSFAPSTQSTSSIRSTMTLLPQNQKIALQRSNGHSGLNQIAPKPVVGSQQLLFPASAVTKLAQLQPINLTSAAVQGQSTGNTLLTGGNSISRYVMIPTNSQYQVQQNGQVLSGSHQTARMILPSGQVPTLLPATTLVGSSTPSGCQPTFIPVSCTPSTRISYNSVPPQSTLPPRTPGWNQQPTAGSGGPAGEERLRRPCNCSKSQCLKLYCDCYAKGEFCKSCNCNNCYNNLDHEEERQKAIKICLERNPFAFHSKIGKYKDGIAQRRHTKGCNCKRSGCLKNYCECYEAKIMCTHLCKCVGCKNIEDNCEKKTLMHLADAVEVRVQQQAAAKTKISFQLQDFPTRPANFSSEGHRLPCAFVTQEVVEATVQCLLAQGEDAEKSELVLSLVEQRVLEEFGKCLRKIIECSSKSTDLQT</sequence>
<evidence type="ECO:0000256" key="2">
    <source>
        <dbReference type="ARBA" id="ARBA00007267"/>
    </source>
</evidence>
<dbReference type="InterPro" id="IPR028307">
    <property type="entry name" value="Lin-54_fam"/>
</dbReference>
<dbReference type="Proteomes" id="UP000694941">
    <property type="component" value="Unplaced"/>
</dbReference>
<comment type="similarity">
    <text evidence="2">Belongs to the lin-54 family.</text>
</comment>
<evidence type="ECO:0000256" key="1">
    <source>
        <dbReference type="ARBA" id="ARBA00004123"/>
    </source>
</evidence>
<dbReference type="SMART" id="SM01114">
    <property type="entry name" value="CXC"/>
    <property type="match status" value="2"/>
</dbReference>
<dbReference type="PROSITE" id="PS51634">
    <property type="entry name" value="CRC"/>
    <property type="match status" value="1"/>
</dbReference>
<evidence type="ECO:0000259" key="5">
    <source>
        <dbReference type="PROSITE" id="PS51634"/>
    </source>
</evidence>
<dbReference type="InterPro" id="IPR033467">
    <property type="entry name" value="Tesmin/TSO1-like_CXC"/>
</dbReference>
<proteinExistence type="inferred from homology"/>
<evidence type="ECO:0000313" key="7">
    <source>
        <dbReference type="RefSeq" id="XP_022245716.1"/>
    </source>
</evidence>
<evidence type="ECO:0000313" key="6">
    <source>
        <dbReference type="Proteomes" id="UP000694941"/>
    </source>
</evidence>